<protein>
    <submittedName>
        <fullName evidence="2">DUF368 domain-containing protein</fullName>
    </submittedName>
</protein>
<comment type="caution">
    <text evidence="2">The sequence shown here is derived from an EMBL/GenBank/DDBJ whole genome shotgun (WGS) entry which is preliminary data.</text>
</comment>
<proteinExistence type="predicted"/>
<organism evidence="2 3">
    <name type="scientific">Brachyspira aalborgi</name>
    <dbReference type="NCBI Taxonomy" id="29522"/>
    <lineage>
        <taxon>Bacteria</taxon>
        <taxon>Pseudomonadati</taxon>
        <taxon>Spirochaetota</taxon>
        <taxon>Spirochaetia</taxon>
        <taxon>Brachyspirales</taxon>
        <taxon>Brachyspiraceae</taxon>
        <taxon>Brachyspira</taxon>
    </lineage>
</organism>
<dbReference type="AlphaFoldDB" id="A0A5C8EYS3"/>
<feature type="transmembrane region" description="Helical" evidence="1">
    <location>
        <begin position="7"/>
        <end position="25"/>
    </location>
</feature>
<gene>
    <name evidence="2" type="ORF">EPJ70_12690</name>
</gene>
<evidence type="ECO:0000256" key="1">
    <source>
        <dbReference type="SAM" id="Phobius"/>
    </source>
</evidence>
<feature type="non-terminal residue" evidence="2">
    <location>
        <position position="1"/>
    </location>
</feature>
<reference evidence="2 3" key="1">
    <citation type="journal article" date="1992" name="Lakartidningen">
        <title>[Penicillin V and not amoxicillin is the first choice preparation in acute otitis].</title>
        <authorList>
            <person name="Kamme C."/>
            <person name="Lundgren K."/>
            <person name="Prellner K."/>
        </authorList>
    </citation>
    <scope>NUCLEOTIDE SEQUENCE [LARGE SCALE GENOMIC DNA]</scope>
    <source>
        <strain evidence="2 3">PC3714II</strain>
    </source>
</reference>
<dbReference type="Proteomes" id="UP000324574">
    <property type="component" value="Unassembled WGS sequence"/>
</dbReference>
<accession>A0A5C8EYS3</accession>
<sequence length="60" mass="6905">MSHYVKSSYLIISGFVLGSIIQVFPGFPKNIIEWILCPLLFVSAYLLVRLLQRFDTDTIK</sequence>
<dbReference type="EMBL" id="SAYG01000024">
    <property type="protein sequence ID" value="TXJ42081.1"/>
    <property type="molecule type" value="Genomic_DNA"/>
</dbReference>
<feature type="transmembrane region" description="Helical" evidence="1">
    <location>
        <begin position="31"/>
        <end position="51"/>
    </location>
</feature>
<evidence type="ECO:0000313" key="3">
    <source>
        <dbReference type="Proteomes" id="UP000324574"/>
    </source>
</evidence>
<keyword evidence="1" id="KW-0472">Membrane</keyword>
<name>A0A5C8EYS3_9SPIR</name>
<keyword evidence="1" id="KW-1133">Transmembrane helix</keyword>
<evidence type="ECO:0000313" key="2">
    <source>
        <dbReference type="EMBL" id="TXJ42081.1"/>
    </source>
</evidence>
<keyword evidence="1" id="KW-0812">Transmembrane</keyword>